<dbReference type="Proteomes" id="UP000239649">
    <property type="component" value="Unassembled WGS sequence"/>
</dbReference>
<organism evidence="1 2">
    <name type="scientific">Micractinium conductrix</name>
    <dbReference type="NCBI Taxonomy" id="554055"/>
    <lineage>
        <taxon>Eukaryota</taxon>
        <taxon>Viridiplantae</taxon>
        <taxon>Chlorophyta</taxon>
        <taxon>core chlorophytes</taxon>
        <taxon>Trebouxiophyceae</taxon>
        <taxon>Chlorellales</taxon>
        <taxon>Chlorellaceae</taxon>
        <taxon>Chlorella clade</taxon>
        <taxon>Micractinium</taxon>
    </lineage>
</organism>
<sequence length="244" mass="25520">MRALERLASGLHCVSQAWAWQEEHSSGVASTAGAHAVHVGRCYLQSALMVVQLGCLAFFLLAPQRAWRRHRSWFIGGMRLCVSHEPWMGRTQAGLGRLLNRAASPGVFGAAADWLRVAAGLRLFPLLYASLIFSLPPVAALVQQAAALYLGSAAAGAGTYCATPLLSDALSGARVAVVCGALDSAHGFLPTPLGGSWGGRSKDARPASALTCWLLLSMCWALANALADLRFAPGGVAGDVVGAW</sequence>
<name>A0A2P6VHT4_9CHLO</name>
<accession>A0A2P6VHT4</accession>
<gene>
    <name evidence="1" type="ORF">C2E20_3139</name>
</gene>
<comment type="caution">
    <text evidence="1">The sequence shown here is derived from an EMBL/GenBank/DDBJ whole genome shotgun (WGS) entry which is preliminary data.</text>
</comment>
<dbReference type="EMBL" id="LHPF02000006">
    <property type="protein sequence ID" value="PSC73653.1"/>
    <property type="molecule type" value="Genomic_DNA"/>
</dbReference>
<dbReference type="AlphaFoldDB" id="A0A2P6VHT4"/>
<proteinExistence type="predicted"/>
<evidence type="ECO:0000313" key="2">
    <source>
        <dbReference type="Proteomes" id="UP000239649"/>
    </source>
</evidence>
<protein>
    <submittedName>
        <fullName evidence="1">Iron ABC transporter permease</fullName>
    </submittedName>
</protein>
<evidence type="ECO:0000313" key="1">
    <source>
        <dbReference type="EMBL" id="PSC73653.1"/>
    </source>
</evidence>
<keyword evidence="2" id="KW-1185">Reference proteome</keyword>
<reference evidence="1 2" key="1">
    <citation type="journal article" date="2018" name="Plant J.">
        <title>Genome sequences of Chlorella sorokiniana UTEX 1602 and Micractinium conductrix SAG 241.80: implications to maltose excretion by a green alga.</title>
        <authorList>
            <person name="Arriola M.B."/>
            <person name="Velmurugan N."/>
            <person name="Zhang Y."/>
            <person name="Plunkett M.H."/>
            <person name="Hondzo H."/>
            <person name="Barney B.M."/>
        </authorList>
    </citation>
    <scope>NUCLEOTIDE SEQUENCE [LARGE SCALE GENOMIC DNA]</scope>
    <source>
        <strain evidence="1 2">SAG 241.80</strain>
    </source>
</reference>